<dbReference type="InterPro" id="IPR037528">
    <property type="entry name" value="ArgB"/>
</dbReference>
<dbReference type="GO" id="GO:0003991">
    <property type="term" value="F:acetylglutamate kinase activity"/>
    <property type="evidence" value="ECO:0007669"/>
    <property type="project" value="UniProtKB-UniRule"/>
</dbReference>
<dbReference type="InterPro" id="IPR001057">
    <property type="entry name" value="Glu/AcGlu_kinase"/>
</dbReference>
<dbReference type="SUPFAM" id="SSF53633">
    <property type="entry name" value="Carbamate kinase-like"/>
    <property type="match status" value="1"/>
</dbReference>
<evidence type="ECO:0000256" key="4">
    <source>
        <dbReference type="ARBA" id="ARBA00022679"/>
    </source>
</evidence>
<keyword evidence="2 9" id="KW-0055">Arginine biosynthesis</keyword>
<evidence type="ECO:0000256" key="5">
    <source>
        <dbReference type="ARBA" id="ARBA00022741"/>
    </source>
</evidence>
<keyword evidence="5 9" id="KW-0547">Nucleotide-binding</keyword>
<dbReference type="AlphaFoldDB" id="A0A975HJH8"/>
<dbReference type="Gene3D" id="3.40.1160.10">
    <property type="entry name" value="Acetylglutamate kinase-like"/>
    <property type="match status" value="1"/>
</dbReference>
<proteinExistence type="inferred from homology"/>
<dbReference type="RefSeq" id="WP_208831276.1">
    <property type="nucleotide sequence ID" value="NZ_CP072110.1"/>
</dbReference>
<organism evidence="11 12">
    <name type="scientific">Psychrosphaera ytuae</name>
    <dbReference type="NCBI Taxonomy" id="2820710"/>
    <lineage>
        <taxon>Bacteria</taxon>
        <taxon>Pseudomonadati</taxon>
        <taxon>Pseudomonadota</taxon>
        <taxon>Gammaproteobacteria</taxon>
        <taxon>Alteromonadales</taxon>
        <taxon>Pseudoalteromonadaceae</taxon>
        <taxon>Psychrosphaera</taxon>
    </lineage>
</organism>
<evidence type="ECO:0000259" key="10">
    <source>
        <dbReference type="Pfam" id="PF00696"/>
    </source>
</evidence>
<dbReference type="PANTHER" id="PTHR23342">
    <property type="entry name" value="N-ACETYLGLUTAMATE SYNTHASE"/>
    <property type="match status" value="1"/>
</dbReference>
<comment type="subcellular location">
    <subcellularLocation>
        <location evidence="9">Cytoplasm</location>
    </subcellularLocation>
</comment>
<reference evidence="11" key="1">
    <citation type="submission" date="2021-03" db="EMBL/GenBank/DDBJ databases">
        <title>Description of Psychrosphaera ytuae sp. nov. isolated from deep sea sediment of South China Sea.</title>
        <authorList>
            <person name="Zhang J."/>
            <person name="Xu X.-D."/>
        </authorList>
    </citation>
    <scope>NUCLEOTIDE SEQUENCE</scope>
    <source>
        <strain evidence="11">MTZ26</strain>
    </source>
</reference>
<dbReference type="Pfam" id="PF00696">
    <property type="entry name" value="AA_kinase"/>
    <property type="match status" value="1"/>
</dbReference>
<dbReference type="NCBIfam" id="TIGR00761">
    <property type="entry name" value="argB"/>
    <property type="match status" value="1"/>
</dbReference>
<comment type="catalytic activity">
    <reaction evidence="8 9">
        <text>N-acetyl-L-glutamate + ATP = N-acetyl-L-glutamyl 5-phosphate + ADP</text>
        <dbReference type="Rhea" id="RHEA:14629"/>
        <dbReference type="ChEBI" id="CHEBI:30616"/>
        <dbReference type="ChEBI" id="CHEBI:44337"/>
        <dbReference type="ChEBI" id="CHEBI:57936"/>
        <dbReference type="ChEBI" id="CHEBI:456216"/>
        <dbReference type="EC" id="2.7.2.8"/>
    </reaction>
</comment>
<dbReference type="Proteomes" id="UP000682739">
    <property type="component" value="Chromosome"/>
</dbReference>
<dbReference type="HAMAP" id="MF_00082">
    <property type="entry name" value="ArgB"/>
    <property type="match status" value="1"/>
</dbReference>
<evidence type="ECO:0000256" key="8">
    <source>
        <dbReference type="ARBA" id="ARBA00048141"/>
    </source>
</evidence>
<accession>A0A975HJH8</accession>
<name>A0A975HJH8_9GAMM</name>
<dbReference type="InterPro" id="IPR036393">
    <property type="entry name" value="AceGlu_kinase-like_sf"/>
</dbReference>
<feature type="binding site" evidence="9">
    <location>
        <begin position="47"/>
        <end position="48"/>
    </location>
    <ligand>
        <name>substrate</name>
    </ligand>
</feature>
<evidence type="ECO:0000256" key="7">
    <source>
        <dbReference type="ARBA" id="ARBA00022840"/>
    </source>
</evidence>
<sequence length="265" mass="27786">MTNISPIVIKIGGAILTRTGALLKLAETLKTLKHEYPSLPVVLVHGGGVTVDEMLNQAGFVTEKQNGARITPQEHMPIITGALAGHVNKTVVSQFHQSGLNAVGISLFDGGMTRCELNPLNIGHVGVPEAQDSTLLKLLLASGFLPVISSIGCLDNGELVNLNADDAAVEVCKLLDGELLLLTDVNGVMDGNGQFLSSLTETDALQLISNGVISGGMTIKITAAFQAANQLRRTIAVASWESPEQILTLLSGQTIGTRIIPSQHG</sequence>
<dbReference type="InterPro" id="IPR001048">
    <property type="entry name" value="Asp/Glu/Uridylate_kinase"/>
</dbReference>
<dbReference type="GO" id="GO:0042450">
    <property type="term" value="P:L-arginine biosynthetic process via ornithine"/>
    <property type="evidence" value="ECO:0007669"/>
    <property type="project" value="UniProtKB-UniRule"/>
</dbReference>
<keyword evidence="9" id="KW-0963">Cytoplasm</keyword>
<comment type="pathway">
    <text evidence="1 9">Amino-acid biosynthesis; L-arginine biosynthesis; N(2)-acetyl-L-ornithine from L-glutamate: step 2/4.</text>
</comment>
<dbReference type="InterPro" id="IPR004662">
    <property type="entry name" value="AcgluKinase_fam"/>
</dbReference>
<keyword evidence="7 9" id="KW-0067">ATP-binding</keyword>
<keyword evidence="6 9" id="KW-0418">Kinase</keyword>
<comment type="similarity">
    <text evidence="9">Belongs to the acetylglutamate kinase family. ArgB subfamily.</text>
</comment>
<evidence type="ECO:0000313" key="12">
    <source>
        <dbReference type="Proteomes" id="UP000682739"/>
    </source>
</evidence>
<dbReference type="PIRSF" id="PIRSF000728">
    <property type="entry name" value="NAGK"/>
    <property type="match status" value="1"/>
</dbReference>
<evidence type="ECO:0000256" key="6">
    <source>
        <dbReference type="ARBA" id="ARBA00022777"/>
    </source>
</evidence>
<keyword evidence="12" id="KW-1185">Reference proteome</keyword>
<evidence type="ECO:0000256" key="2">
    <source>
        <dbReference type="ARBA" id="ARBA00022571"/>
    </source>
</evidence>
<feature type="site" description="Transition state stabilizer" evidence="9">
    <location>
        <position position="220"/>
    </location>
</feature>
<evidence type="ECO:0000256" key="9">
    <source>
        <dbReference type="HAMAP-Rule" id="MF_00082"/>
    </source>
</evidence>
<feature type="binding site" evidence="9">
    <location>
        <position position="161"/>
    </location>
    <ligand>
        <name>substrate</name>
    </ligand>
</feature>
<gene>
    <name evidence="9 11" type="primary">argB</name>
    <name evidence="11" type="ORF">J1N51_10875</name>
</gene>
<dbReference type="KEGG" id="psym:J1N51_10875"/>
<dbReference type="PANTHER" id="PTHR23342:SF0">
    <property type="entry name" value="N-ACETYLGLUTAMATE SYNTHASE, MITOCHONDRIAL"/>
    <property type="match status" value="1"/>
</dbReference>
<protein>
    <recommendedName>
        <fullName evidence="9">Acetylglutamate kinase</fullName>
        <ecNumber evidence="9">2.7.2.8</ecNumber>
    </recommendedName>
    <alternativeName>
        <fullName evidence="9">N-acetyl-L-glutamate 5-phosphotransferase</fullName>
    </alternativeName>
    <alternativeName>
        <fullName evidence="9">NAG kinase</fullName>
        <shortName evidence="9">NAGK</shortName>
    </alternativeName>
</protein>
<evidence type="ECO:0000256" key="3">
    <source>
        <dbReference type="ARBA" id="ARBA00022605"/>
    </source>
</evidence>
<keyword evidence="4 9" id="KW-0808">Transferase</keyword>
<dbReference type="EMBL" id="CP072110">
    <property type="protein sequence ID" value="QTH63239.1"/>
    <property type="molecule type" value="Genomic_DNA"/>
</dbReference>
<evidence type="ECO:0000313" key="11">
    <source>
        <dbReference type="EMBL" id="QTH63239.1"/>
    </source>
</evidence>
<dbReference type="GO" id="GO:0005737">
    <property type="term" value="C:cytoplasm"/>
    <property type="evidence" value="ECO:0007669"/>
    <property type="project" value="UniProtKB-SubCell"/>
</dbReference>
<feature type="domain" description="Aspartate/glutamate/uridylate kinase" evidence="10">
    <location>
        <begin position="7"/>
        <end position="237"/>
    </location>
</feature>
<dbReference type="EC" id="2.7.2.8" evidence="9"/>
<feature type="site" description="Transition state stabilizer" evidence="9">
    <location>
        <position position="10"/>
    </location>
</feature>
<feature type="binding site" evidence="9">
    <location>
        <position position="69"/>
    </location>
    <ligand>
        <name>substrate</name>
    </ligand>
</feature>
<dbReference type="GO" id="GO:0005524">
    <property type="term" value="F:ATP binding"/>
    <property type="evidence" value="ECO:0007669"/>
    <property type="project" value="UniProtKB-UniRule"/>
</dbReference>
<dbReference type="PRINTS" id="PR00474">
    <property type="entry name" value="GLU5KINASE"/>
</dbReference>
<comment type="function">
    <text evidence="9">Catalyzes the ATP-dependent phosphorylation of N-acetyl-L-glutamate.</text>
</comment>
<evidence type="ECO:0000256" key="1">
    <source>
        <dbReference type="ARBA" id="ARBA00004828"/>
    </source>
</evidence>
<keyword evidence="3 9" id="KW-0028">Amino-acid biosynthesis</keyword>